<keyword evidence="3" id="KW-0853">WD repeat</keyword>
<proteinExistence type="predicted"/>
<dbReference type="InterPro" id="IPR015943">
    <property type="entry name" value="WD40/YVTN_repeat-like_dom_sf"/>
</dbReference>
<evidence type="ECO:0000256" key="3">
    <source>
        <dbReference type="PROSITE-ProRule" id="PRU00221"/>
    </source>
</evidence>
<comment type="caution">
    <text evidence="5">The sequence shown here is derived from an EMBL/GenBank/DDBJ whole genome shotgun (WGS) entry which is preliminary data.</text>
</comment>
<dbReference type="GO" id="GO:0006367">
    <property type="term" value="P:transcription initiation at RNA polymerase II promoter"/>
    <property type="evidence" value="ECO:0007669"/>
    <property type="project" value="TreeGrafter"/>
</dbReference>
<dbReference type="PANTHER" id="PTHR19879">
    <property type="entry name" value="TRANSCRIPTION INITIATION FACTOR TFIID"/>
    <property type="match status" value="1"/>
</dbReference>
<feature type="repeat" description="WD" evidence="3">
    <location>
        <begin position="326"/>
        <end position="367"/>
    </location>
</feature>
<dbReference type="OrthoDB" id="687049at2759"/>
<sequence>MNSSMKDSFFQMFNYDDKASPFGASLDEMMKSCPFVESTPTRISICAGSSRDLPLPVLYQCYLSFARKHPKSKPIQEVLFPLFCHICIHFRLHEETESYNEFTEKNTDTLPEDFKDEISEFLKLDPNGKYHELSCLFSTQLYILKMDIESYKLLNEFLNIPKNSKLRRFITDIITVDILHDEVEDKLPSFTFPYSSPTTHLNILNAKIREASFAAILPDMSSIYMSLYDTQICKIDKFKRTFDPIYSHPSCITSLSISNQANILLSTDLSGNAFLYSQGKVTPITASLEPIWCSTFAPQGGAFAIGSDDMLVKLYDASTQEPFRVMPGHTSPVTSVAFHPNCSLLGSLAFDSGFRIWDIREAQSVRIFIGKHTRNNSLSFSPDGKMAAFYDGELELCDIGTGEFITRKPMKVPNVRHIFFSKDSQFLYAVGAKGEIGSVNLRDGSFNQEEICRIDENVVSCNFSKSGDLIVVSFSDRQNNMETGNI</sequence>
<dbReference type="Pfam" id="PF00400">
    <property type="entry name" value="WD40"/>
    <property type="match status" value="1"/>
</dbReference>
<dbReference type="VEuPathDB" id="TrichDB:TRFO_27268"/>
<dbReference type="Gene3D" id="1.25.40.500">
    <property type="entry name" value="TFIID subunit TAF5, NTD2 domain"/>
    <property type="match status" value="1"/>
</dbReference>
<accession>A0A1J4K2U9</accession>
<dbReference type="Pfam" id="PF04494">
    <property type="entry name" value="TFIID_NTD2"/>
    <property type="match status" value="1"/>
</dbReference>
<gene>
    <name evidence="5" type="ORF">TRFO_27268</name>
</gene>
<evidence type="ECO:0000256" key="1">
    <source>
        <dbReference type="ARBA" id="ARBA00004123"/>
    </source>
</evidence>
<evidence type="ECO:0000256" key="2">
    <source>
        <dbReference type="ARBA" id="ARBA00023242"/>
    </source>
</evidence>
<dbReference type="SUPFAM" id="SSF50978">
    <property type="entry name" value="WD40 repeat-like"/>
    <property type="match status" value="1"/>
</dbReference>
<dbReference type="AlphaFoldDB" id="A0A1J4K2U9"/>
<comment type="subcellular location">
    <subcellularLocation>
        <location evidence="1">Nucleus</location>
    </subcellularLocation>
</comment>
<name>A0A1J4K2U9_9EUKA</name>
<evidence type="ECO:0000313" key="6">
    <source>
        <dbReference type="Proteomes" id="UP000179807"/>
    </source>
</evidence>
<dbReference type="PROSITE" id="PS50082">
    <property type="entry name" value="WD_REPEATS_2"/>
    <property type="match status" value="1"/>
</dbReference>
<reference evidence="5" key="1">
    <citation type="submission" date="2016-10" db="EMBL/GenBank/DDBJ databases">
        <authorList>
            <person name="Benchimol M."/>
            <person name="Almeida L.G."/>
            <person name="Vasconcelos A.T."/>
            <person name="Perreira-Neves A."/>
            <person name="Rosa I.A."/>
            <person name="Tasca T."/>
            <person name="Bogo M.R."/>
            <person name="de Souza W."/>
        </authorList>
    </citation>
    <scope>NUCLEOTIDE SEQUENCE [LARGE SCALE GENOMIC DNA]</scope>
    <source>
        <strain evidence="5">K</strain>
    </source>
</reference>
<dbReference type="EMBL" id="MLAK01000769">
    <property type="protein sequence ID" value="OHT05136.1"/>
    <property type="molecule type" value="Genomic_DNA"/>
</dbReference>
<dbReference type="GO" id="GO:0016251">
    <property type="term" value="F:RNA polymerase II general transcription initiation factor activity"/>
    <property type="evidence" value="ECO:0007669"/>
    <property type="project" value="TreeGrafter"/>
</dbReference>
<dbReference type="GO" id="GO:0005669">
    <property type="term" value="C:transcription factor TFIID complex"/>
    <property type="evidence" value="ECO:0007669"/>
    <property type="project" value="TreeGrafter"/>
</dbReference>
<dbReference type="Gene3D" id="2.130.10.10">
    <property type="entry name" value="YVTN repeat-like/Quinoprotein amine dehydrogenase"/>
    <property type="match status" value="1"/>
</dbReference>
<dbReference type="InterPro" id="IPR036322">
    <property type="entry name" value="WD40_repeat_dom_sf"/>
</dbReference>
<feature type="domain" description="TFIID subunit TAF5 NTD2" evidence="4">
    <location>
        <begin position="75"/>
        <end position="174"/>
    </location>
</feature>
<dbReference type="InterPro" id="IPR001680">
    <property type="entry name" value="WD40_rpt"/>
</dbReference>
<dbReference type="RefSeq" id="XP_068358272.1">
    <property type="nucleotide sequence ID" value="XM_068505436.1"/>
</dbReference>
<evidence type="ECO:0000313" key="5">
    <source>
        <dbReference type="EMBL" id="OHT05136.1"/>
    </source>
</evidence>
<keyword evidence="6" id="KW-1185">Reference proteome</keyword>
<dbReference type="SMART" id="SM00320">
    <property type="entry name" value="WD40"/>
    <property type="match status" value="4"/>
</dbReference>
<dbReference type="SUPFAM" id="SSF160897">
    <property type="entry name" value="Taf5 N-terminal domain-like"/>
    <property type="match status" value="1"/>
</dbReference>
<dbReference type="PANTHER" id="PTHR19879:SF1">
    <property type="entry name" value="CANNONBALL-RELATED"/>
    <property type="match status" value="1"/>
</dbReference>
<dbReference type="PROSITE" id="PS50294">
    <property type="entry name" value="WD_REPEATS_REGION"/>
    <property type="match status" value="1"/>
</dbReference>
<organism evidence="5 6">
    <name type="scientific">Tritrichomonas foetus</name>
    <dbReference type="NCBI Taxonomy" id="1144522"/>
    <lineage>
        <taxon>Eukaryota</taxon>
        <taxon>Metamonada</taxon>
        <taxon>Parabasalia</taxon>
        <taxon>Tritrichomonadida</taxon>
        <taxon>Tritrichomonadidae</taxon>
        <taxon>Tritrichomonas</taxon>
    </lineage>
</organism>
<dbReference type="GeneID" id="94840140"/>
<evidence type="ECO:0000259" key="4">
    <source>
        <dbReference type="Pfam" id="PF04494"/>
    </source>
</evidence>
<protein>
    <recommendedName>
        <fullName evidence="4">TFIID subunit TAF5 NTD2 domain-containing protein</fullName>
    </recommendedName>
</protein>
<dbReference type="InterPro" id="IPR007582">
    <property type="entry name" value="TFIID_NTD2"/>
</dbReference>
<keyword evidence="2" id="KW-0539">Nucleus</keyword>
<dbReference type="Proteomes" id="UP000179807">
    <property type="component" value="Unassembled WGS sequence"/>
</dbReference>
<dbReference type="InterPro" id="IPR037264">
    <property type="entry name" value="TFIID_NTD2_sf"/>
</dbReference>